<protein>
    <submittedName>
        <fullName evidence="2">Uncharacterized protein</fullName>
    </submittedName>
</protein>
<sequence>MPNGFNPLTAPLTMLKQIGEQASVTIQGLGTGMATATSQGLDALISGVPPLPGVPGVAARPGIPTPAQLMPANLQQALGQVENLLIPPGLPRPSQVLRTVPTTPTPPTPPTPATPPAVAQRRRVAERRGM</sequence>
<accession>A0A0F9JAH9</accession>
<proteinExistence type="predicted"/>
<feature type="compositionally biased region" description="Basic residues" evidence="1">
    <location>
        <begin position="120"/>
        <end position="130"/>
    </location>
</feature>
<comment type="caution">
    <text evidence="2">The sequence shown here is derived from an EMBL/GenBank/DDBJ whole genome shotgun (WGS) entry which is preliminary data.</text>
</comment>
<dbReference type="EMBL" id="LAZR01016830">
    <property type="protein sequence ID" value="KKM02826.1"/>
    <property type="molecule type" value="Genomic_DNA"/>
</dbReference>
<feature type="compositionally biased region" description="Pro residues" evidence="1">
    <location>
        <begin position="103"/>
        <end position="115"/>
    </location>
</feature>
<reference evidence="2" key="1">
    <citation type="journal article" date="2015" name="Nature">
        <title>Complex archaea that bridge the gap between prokaryotes and eukaryotes.</title>
        <authorList>
            <person name="Spang A."/>
            <person name="Saw J.H."/>
            <person name="Jorgensen S.L."/>
            <person name="Zaremba-Niedzwiedzka K."/>
            <person name="Martijn J."/>
            <person name="Lind A.E."/>
            <person name="van Eijk R."/>
            <person name="Schleper C."/>
            <person name="Guy L."/>
            <person name="Ettema T.J."/>
        </authorList>
    </citation>
    <scope>NUCLEOTIDE SEQUENCE</scope>
</reference>
<dbReference type="AlphaFoldDB" id="A0A0F9JAH9"/>
<evidence type="ECO:0000256" key="1">
    <source>
        <dbReference type="SAM" id="MobiDB-lite"/>
    </source>
</evidence>
<evidence type="ECO:0000313" key="2">
    <source>
        <dbReference type="EMBL" id="KKM02826.1"/>
    </source>
</evidence>
<feature type="region of interest" description="Disordered" evidence="1">
    <location>
        <begin position="89"/>
        <end position="130"/>
    </location>
</feature>
<gene>
    <name evidence="2" type="ORF">LCGC14_1780590</name>
</gene>
<name>A0A0F9JAH9_9ZZZZ</name>
<organism evidence="2">
    <name type="scientific">marine sediment metagenome</name>
    <dbReference type="NCBI Taxonomy" id="412755"/>
    <lineage>
        <taxon>unclassified sequences</taxon>
        <taxon>metagenomes</taxon>
        <taxon>ecological metagenomes</taxon>
    </lineage>
</organism>